<dbReference type="PANTHER" id="PTHR36508:SF1">
    <property type="entry name" value="PROTEIN SLYX"/>
    <property type="match status" value="1"/>
</dbReference>
<dbReference type="AlphaFoldDB" id="A0A0F9UY87"/>
<feature type="compositionally biased region" description="Acidic residues" evidence="1">
    <location>
        <begin position="65"/>
        <end position="75"/>
    </location>
</feature>
<sequence>MSTEESRVLQARLDELETRLAFQDDTIQSLNDALGQQQIALDRMRRSLELVAKRQTDMASMMPGDTEDDQPPPHY</sequence>
<proteinExistence type="inferred from homology"/>
<evidence type="ECO:0000256" key="1">
    <source>
        <dbReference type="SAM" id="MobiDB-lite"/>
    </source>
</evidence>
<dbReference type="PANTHER" id="PTHR36508">
    <property type="entry name" value="PROTEIN SLYX"/>
    <property type="match status" value="1"/>
</dbReference>
<name>A0A0F9UY87_9ZZZZ</name>
<evidence type="ECO:0000313" key="2">
    <source>
        <dbReference type="EMBL" id="KKN97950.1"/>
    </source>
</evidence>
<feature type="region of interest" description="Disordered" evidence="1">
    <location>
        <begin position="56"/>
        <end position="75"/>
    </location>
</feature>
<dbReference type="HAMAP" id="MF_00715">
    <property type="entry name" value="SlyX"/>
    <property type="match status" value="1"/>
</dbReference>
<dbReference type="EMBL" id="LAZR01000054">
    <property type="protein sequence ID" value="KKN97950.1"/>
    <property type="molecule type" value="Genomic_DNA"/>
</dbReference>
<dbReference type="Pfam" id="PF04102">
    <property type="entry name" value="SlyX"/>
    <property type="match status" value="1"/>
</dbReference>
<organism evidence="2">
    <name type="scientific">marine sediment metagenome</name>
    <dbReference type="NCBI Taxonomy" id="412755"/>
    <lineage>
        <taxon>unclassified sequences</taxon>
        <taxon>metagenomes</taxon>
        <taxon>ecological metagenomes</taxon>
    </lineage>
</organism>
<protein>
    <recommendedName>
        <fullName evidence="3">Protein SlyX homolog</fullName>
    </recommendedName>
</protein>
<dbReference type="InterPro" id="IPR007236">
    <property type="entry name" value="SlyX"/>
</dbReference>
<comment type="caution">
    <text evidence="2">The sequence shown here is derived from an EMBL/GenBank/DDBJ whole genome shotgun (WGS) entry which is preliminary data.</text>
</comment>
<accession>A0A0F9UY87</accession>
<reference evidence="2" key="1">
    <citation type="journal article" date="2015" name="Nature">
        <title>Complex archaea that bridge the gap between prokaryotes and eukaryotes.</title>
        <authorList>
            <person name="Spang A."/>
            <person name="Saw J.H."/>
            <person name="Jorgensen S.L."/>
            <person name="Zaremba-Niedzwiedzka K."/>
            <person name="Martijn J."/>
            <person name="Lind A.E."/>
            <person name="van Eijk R."/>
            <person name="Schleper C."/>
            <person name="Guy L."/>
            <person name="Ettema T.J."/>
        </authorList>
    </citation>
    <scope>NUCLEOTIDE SEQUENCE</scope>
</reference>
<evidence type="ECO:0008006" key="3">
    <source>
        <dbReference type="Google" id="ProtNLM"/>
    </source>
</evidence>
<dbReference type="Gene3D" id="1.20.5.300">
    <property type="match status" value="1"/>
</dbReference>
<gene>
    <name evidence="2" type="ORF">LCGC14_0151480</name>
</gene>